<dbReference type="Pfam" id="PF07228">
    <property type="entry name" value="SpoIIE"/>
    <property type="match status" value="1"/>
</dbReference>
<dbReference type="Gene3D" id="3.30.450.20">
    <property type="entry name" value="PAS domain"/>
    <property type="match status" value="1"/>
</dbReference>
<feature type="compositionally biased region" description="Low complexity" evidence="2">
    <location>
        <begin position="817"/>
        <end position="832"/>
    </location>
</feature>
<dbReference type="InterPro" id="IPR052016">
    <property type="entry name" value="Bact_Sigma-Reg"/>
</dbReference>
<dbReference type="SUPFAM" id="SSF81606">
    <property type="entry name" value="PP2C-like"/>
    <property type="match status" value="1"/>
</dbReference>
<keyword evidence="1" id="KW-0378">Hydrolase</keyword>
<name>A0ABU3QL18_9ACTN</name>
<accession>A0ABU3QL18</accession>
<dbReference type="EMBL" id="JAWCTQ010000014">
    <property type="protein sequence ID" value="MDT9683077.1"/>
    <property type="molecule type" value="Genomic_DNA"/>
</dbReference>
<dbReference type="PANTHER" id="PTHR43156:SF2">
    <property type="entry name" value="STAGE II SPORULATION PROTEIN E"/>
    <property type="match status" value="1"/>
</dbReference>
<dbReference type="InterPro" id="IPR001610">
    <property type="entry name" value="PAC"/>
</dbReference>
<dbReference type="RefSeq" id="WP_315878245.1">
    <property type="nucleotide sequence ID" value="NZ_JAWCTQ010000014.1"/>
</dbReference>
<proteinExistence type="predicted"/>
<protein>
    <submittedName>
        <fullName evidence="4">SpoIIE family protein phosphatase</fullName>
    </submittedName>
</protein>
<dbReference type="Pfam" id="PF13581">
    <property type="entry name" value="HATPase_c_2"/>
    <property type="match status" value="1"/>
</dbReference>
<evidence type="ECO:0000259" key="3">
    <source>
        <dbReference type="PROSITE" id="PS50113"/>
    </source>
</evidence>
<dbReference type="Gene3D" id="3.30.565.10">
    <property type="entry name" value="Histidine kinase-like ATPase, C-terminal domain"/>
    <property type="match status" value="1"/>
</dbReference>
<evidence type="ECO:0000256" key="2">
    <source>
        <dbReference type="SAM" id="MobiDB-lite"/>
    </source>
</evidence>
<dbReference type="InterPro" id="IPR036457">
    <property type="entry name" value="PPM-type-like_dom_sf"/>
</dbReference>
<dbReference type="SUPFAM" id="SSF55785">
    <property type="entry name" value="PYP-like sensor domain (PAS domain)"/>
    <property type="match status" value="1"/>
</dbReference>
<dbReference type="InterPro" id="IPR003594">
    <property type="entry name" value="HATPase_dom"/>
</dbReference>
<dbReference type="PANTHER" id="PTHR43156">
    <property type="entry name" value="STAGE II SPORULATION PROTEIN E-RELATED"/>
    <property type="match status" value="1"/>
</dbReference>
<gene>
    <name evidence="4" type="ORF">RND61_13490</name>
</gene>
<dbReference type="SMART" id="SM00331">
    <property type="entry name" value="PP2C_SIG"/>
    <property type="match status" value="1"/>
</dbReference>
<dbReference type="InterPro" id="IPR000014">
    <property type="entry name" value="PAS"/>
</dbReference>
<dbReference type="CDD" id="cd16936">
    <property type="entry name" value="HATPase_RsbW-like"/>
    <property type="match status" value="1"/>
</dbReference>
<dbReference type="InterPro" id="IPR035965">
    <property type="entry name" value="PAS-like_dom_sf"/>
</dbReference>
<dbReference type="Gene3D" id="3.60.40.10">
    <property type="entry name" value="PPM-type phosphatase domain"/>
    <property type="match status" value="1"/>
</dbReference>
<dbReference type="CDD" id="cd00130">
    <property type="entry name" value="PAS"/>
    <property type="match status" value="1"/>
</dbReference>
<evidence type="ECO:0000313" key="5">
    <source>
        <dbReference type="Proteomes" id="UP001250181"/>
    </source>
</evidence>
<dbReference type="SMART" id="SM00065">
    <property type="entry name" value="GAF"/>
    <property type="match status" value="1"/>
</dbReference>
<dbReference type="InterPro" id="IPR029016">
    <property type="entry name" value="GAF-like_dom_sf"/>
</dbReference>
<dbReference type="Pfam" id="PF08447">
    <property type="entry name" value="PAS_3"/>
    <property type="match status" value="1"/>
</dbReference>
<dbReference type="Proteomes" id="UP001250181">
    <property type="component" value="Unassembled WGS sequence"/>
</dbReference>
<dbReference type="Gene3D" id="3.30.450.40">
    <property type="match status" value="2"/>
</dbReference>
<dbReference type="SUPFAM" id="SSF55874">
    <property type="entry name" value="ATPase domain of HSP90 chaperone/DNA topoisomerase II/histidine kinase"/>
    <property type="match status" value="1"/>
</dbReference>
<sequence length="842" mass="88088">MFAGATLAAVYVLSEGGHELRLAGPVEDSGALPGWPGGYAVSGRSAVADAFRGGRPLWPTAAELAARREDVPAALAPDAALGVLPVGTDDRRLGCLIVVDDTGRGFDTDRRGFMELYAEQVAARLEAGGGPGTAYTVASGAGGTVPPGSVPRREGSQVAYQLMPGQALDAERVGAFTLELRTGRISADARMLELVDIAPGGFDGRVETLLAHAVPDDLPALMSLVEPGKNTSVGRELEFRVRRPAGDLRWLRLRSRVLDDPAGRPERVLGIVVDASSLRPGTDEVSLVQRLSASLAATMTARDVARVVVETLRDPLVGADRVAVAGLEADRLVVTALDPPEPGAWPGIWRSEWRSEWPDTPLRSLPTLAAALREVRVGLVPAGAELEPALAGVGPGGLALLPLPAEGRVIGACLAGWDEPHEFGAEERSLLTATAGLAGQALRRAHAFDARHELATTLQRSLLPRRLPELAGGVAVARYLPATAGLEVGGDWYDVIPLSESRVALVIGDVQGHSAGAATIMGQIRTAIRAYAVEGHPPDVVVSHANRLLVGMETDLFATCCYVELDMEEGDTWFVRAGHLAPLLRHPDGTAEEVATEGGLPLGVLADADYPITAVGLTPGTVLALLTDGLVESSSLHLEDGMLRMRALLSGADPADPGRVADRILGDGTRRDDDVALLLMRYDGMGTPPIRAGWTVWRLPDAVMHARRFTARTLRGWGVAEEADTALLVVSELVTNALVHTQGAVRLDLTLAGDRLRTAVTDASPRAPAKPVAADWESTGGRGLFLVEAVSESWGSVPVSGGKQVWSELAVARGPRPDTAAAAAGAAPATGPLPYGSGREGG</sequence>
<comment type="caution">
    <text evidence="4">The sequence shown here is derived from an EMBL/GenBank/DDBJ whole genome shotgun (WGS) entry which is preliminary data.</text>
</comment>
<feature type="region of interest" description="Disordered" evidence="2">
    <location>
        <begin position="817"/>
        <end position="842"/>
    </location>
</feature>
<reference evidence="4 5" key="1">
    <citation type="submission" date="2023-09" db="EMBL/GenBank/DDBJ databases">
        <title>Streptomyces sp. nov.: A antagonism against Alternaria gaisen Producing Streptochlin, Isolated from Tamarix root soil.</title>
        <authorList>
            <person name="Chen Y."/>
        </authorList>
    </citation>
    <scope>NUCLEOTIDE SEQUENCE [LARGE SCALE GENOMIC DNA]</scope>
    <source>
        <strain evidence="4 5">TRM76323</strain>
    </source>
</reference>
<dbReference type="InterPro" id="IPR001932">
    <property type="entry name" value="PPM-type_phosphatase-like_dom"/>
</dbReference>
<dbReference type="PROSITE" id="PS50113">
    <property type="entry name" value="PAC"/>
    <property type="match status" value="1"/>
</dbReference>
<dbReference type="Gene3D" id="2.10.70.100">
    <property type="match status" value="1"/>
</dbReference>
<dbReference type="SUPFAM" id="SSF55781">
    <property type="entry name" value="GAF domain-like"/>
    <property type="match status" value="2"/>
</dbReference>
<dbReference type="InterPro" id="IPR000700">
    <property type="entry name" value="PAS-assoc_C"/>
</dbReference>
<feature type="domain" description="PAC" evidence="3">
    <location>
        <begin position="235"/>
        <end position="287"/>
    </location>
</feature>
<dbReference type="InterPro" id="IPR013655">
    <property type="entry name" value="PAS_fold_3"/>
</dbReference>
<keyword evidence="5" id="KW-1185">Reference proteome</keyword>
<dbReference type="SMART" id="SM00086">
    <property type="entry name" value="PAC"/>
    <property type="match status" value="1"/>
</dbReference>
<organism evidence="4 5">
    <name type="scientific">Streptomyces tamarix</name>
    <dbReference type="NCBI Taxonomy" id="3078565"/>
    <lineage>
        <taxon>Bacteria</taxon>
        <taxon>Bacillati</taxon>
        <taxon>Actinomycetota</taxon>
        <taxon>Actinomycetes</taxon>
        <taxon>Kitasatosporales</taxon>
        <taxon>Streptomycetaceae</taxon>
        <taxon>Streptomyces</taxon>
    </lineage>
</organism>
<dbReference type="InterPro" id="IPR003018">
    <property type="entry name" value="GAF"/>
</dbReference>
<dbReference type="InterPro" id="IPR036890">
    <property type="entry name" value="HATPase_C_sf"/>
</dbReference>
<evidence type="ECO:0000256" key="1">
    <source>
        <dbReference type="ARBA" id="ARBA00022801"/>
    </source>
</evidence>
<evidence type="ECO:0000313" key="4">
    <source>
        <dbReference type="EMBL" id="MDT9683077.1"/>
    </source>
</evidence>